<evidence type="ECO:0000313" key="2">
    <source>
        <dbReference type="EMBL" id="VEL43300.1"/>
    </source>
</evidence>
<evidence type="ECO:0000256" key="1">
    <source>
        <dbReference type="SAM" id="MobiDB-lite"/>
    </source>
</evidence>
<reference evidence="2" key="1">
    <citation type="submission" date="2018-11" db="EMBL/GenBank/DDBJ databases">
        <authorList>
            <consortium name="Pathogen Informatics"/>
        </authorList>
    </citation>
    <scope>NUCLEOTIDE SEQUENCE</scope>
</reference>
<protein>
    <submittedName>
        <fullName evidence="2">Uncharacterized protein</fullName>
    </submittedName>
</protein>
<accession>A0A3S5FHA6</accession>
<feature type="compositionally biased region" description="Acidic residues" evidence="1">
    <location>
        <begin position="73"/>
        <end position="94"/>
    </location>
</feature>
<dbReference type="EMBL" id="CAAALY010280278">
    <property type="protein sequence ID" value="VEL43300.1"/>
    <property type="molecule type" value="Genomic_DNA"/>
</dbReference>
<sequence length="148" mass="15231">MSSFWRSLTGPMGEWARSLGRGRDGQSSASMRRASSRKALSPRPWPADSVVVNADGLSIRVTSGGGEGHGDGDLEADAEADADGDAEPDGDGDSDGNGNGCADWLGLMGQTLGKREPASDWPSFEVAVCAFSAIDLLLQTSRSAGTGV</sequence>
<keyword evidence="3" id="KW-1185">Reference proteome</keyword>
<gene>
    <name evidence="2" type="ORF">PXEA_LOCUS36740</name>
</gene>
<proteinExistence type="predicted"/>
<evidence type="ECO:0000313" key="3">
    <source>
        <dbReference type="Proteomes" id="UP000784294"/>
    </source>
</evidence>
<feature type="region of interest" description="Disordered" evidence="1">
    <location>
        <begin position="1"/>
        <end position="105"/>
    </location>
</feature>
<feature type="compositionally biased region" description="Low complexity" evidence="1">
    <location>
        <begin position="27"/>
        <end position="41"/>
    </location>
</feature>
<dbReference type="AlphaFoldDB" id="A0A3S5FHA6"/>
<organism evidence="2 3">
    <name type="scientific">Protopolystoma xenopodis</name>
    <dbReference type="NCBI Taxonomy" id="117903"/>
    <lineage>
        <taxon>Eukaryota</taxon>
        <taxon>Metazoa</taxon>
        <taxon>Spiralia</taxon>
        <taxon>Lophotrochozoa</taxon>
        <taxon>Platyhelminthes</taxon>
        <taxon>Monogenea</taxon>
        <taxon>Polyopisthocotylea</taxon>
        <taxon>Polystomatidea</taxon>
        <taxon>Polystomatidae</taxon>
        <taxon>Protopolystoma</taxon>
    </lineage>
</organism>
<name>A0A3S5FHA6_9PLAT</name>
<dbReference type="Proteomes" id="UP000784294">
    <property type="component" value="Unassembled WGS sequence"/>
</dbReference>
<comment type="caution">
    <text evidence="2">The sequence shown here is derived from an EMBL/GenBank/DDBJ whole genome shotgun (WGS) entry which is preliminary data.</text>
</comment>